<keyword evidence="1" id="KW-0812">Transmembrane</keyword>
<dbReference type="EMBL" id="LAVV01007181">
    <property type="protein sequence ID" value="KNZ56822.1"/>
    <property type="molecule type" value="Genomic_DNA"/>
</dbReference>
<keyword evidence="1" id="KW-0472">Membrane</keyword>
<protein>
    <submittedName>
        <fullName evidence="2">Uncharacterized protein</fullName>
    </submittedName>
</protein>
<feature type="transmembrane region" description="Helical" evidence="1">
    <location>
        <begin position="6"/>
        <end position="28"/>
    </location>
</feature>
<evidence type="ECO:0000313" key="3">
    <source>
        <dbReference type="Proteomes" id="UP000037035"/>
    </source>
</evidence>
<evidence type="ECO:0000313" key="2">
    <source>
        <dbReference type="EMBL" id="KNZ56822.1"/>
    </source>
</evidence>
<gene>
    <name evidence="2" type="ORF">VP01_230g10</name>
</gene>
<accession>A0A0L6V8G0</accession>
<keyword evidence="3" id="KW-1185">Reference proteome</keyword>
<reference evidence="2 3" key="1">
    <citation type="submission" date="2015-08" db="EMBL/GenBank/DDBJ databases">
        <title>Next Generation Sequencing and Analysis of the Genome of Puccinia sorghi L Schw, the Causal Agent of Maize Common Rust.</title>
        <authorList>
            <person name="Rochi L."/>
            <person name="Burguener G."/>
            <person name="Darino M."/>
            <person name="Turjanski A."/>
            <person name="Kreff E."/>
            <person name="Dieguez M.J."/>
            <person name="Sacco F."/>
        </authorList>
    </citation>
    <scope>NUCLEOTIDE SEQUENCE [LARGE SCALE GENOMIC DNA]</scope>
    <source>
        <strain evidence="2 3">RO10H11247</strain>
    </source>
</reference>
<sequence length="128" mass="14630">MLCDSSSVISSFVSLVYVCSMVSFYPLFLKKKKINQSNIYVDFPQREYFSETAHPKYCQLSGYINFLGICDKENVLNKLIANGFHLHKLFKSTCLLRTNVRGLGLILGVVTVLFDNVNKYEHHLANQV</sequence>
<name>A0A0L6V8G0_9BASI</name>
<keyword evidence="1" id="KW-1133">Transmembrane helix</keyword>
<proteinExistence type="predicted"/>
<organism evidence="2 3">
    <name type="scientific">Puccinia sorghi</name>
    <dbReference type="NCBI Taxonomy" id="27349"/>
    <lineage>
        <taxon>Eukaryota</taxon>
        <taxon>Fungi</taxon>
        <taxon>Dikarya</taxon>
        <taxon>Basidiomycota</taxon>
        <taxon>Pucciniomycotina</taxon>
        <taxon>Pucciniomycetes</taxon>
        <taxon>Pucciniales</taxon>
        <taxon>Pucciniaceae</taxon>
        <taxon>Puccinia</taxon>
    </lineage>
</organism>
<evidence type="ECO:0000256" key="1">
    <source>
        <dbReference type="SAM" id="Phobius"/>
    </source>
</evidence>
<dbReference type="VEuPathDB" id="FungiDB:VP01_230g10"/>
<comment type="caution">
    <text evidence="2">The sequence shown here is derived from an EMBL/GenBank/DDBJ whole genome shotgun (WGS) entry which is preliminary data.</text>
</comment>
<dbReference type="AlphaFoldDB" id="A0A0L6V8G0"/>
<dbReference type="Proteomes" id="UP000037035">
    <property type="component" value="Unassembled WGS sequence"/>
</dbReference>